<proteinExistence type="predicted"/>
<name>A0A1M7B457_9BACT</name>
<evidence type="ECO:0000313" key="2">
    <source>
        <dbReference type="Proteomes" id="UP000184420"/>
    </source>
</evidence>
<evidence type="ECO:0000313" key="1">
    <source>
        <dbReference type="EMBL" id="SHL49753.1"/>
    </source>
</evidence>
<dbReference type="STRING" id="1419482.SAMN05444266_103521"/>
<organism evidence="1 2">
    <name type="scientific">Chitinophaga jiangningensis</name>
    <dbReference type="NCBI Taxonomy" id="1419482"/>
    <lineage>
        <taxon>Bacteria</taxon>
        <taxon>Pseudomonadati</taxon>
        <taxon>Bacteroidota</taxon>
        <taxon>Chitinophagia</taxon>
        <taxon>Chitinophagales</taxon>
        <taxon>Chitinophagaceae</taxon>
        <taxon>Chitinophaga</taxon>
    </lineage>
</organism>
<dbReference type="Proteomes" id="UP000184420">
    <property type="component" value="Unassembled WGS sequence"/>
</dbReference>
<protein>
    <submittedName>
        <fullName evidence="1">Uncharacterized protein</fullName>
    </submittedName>
</protein>
<reference evidence="1 2" key="1">
    <citation type="submission" date="2016-11" db="EMBL/GenBank/DDBJ databases">
        <authorList>
            <person name="Jaros S."/>
            <person name="Januszkiewicz K."/>
            <person name="Wedrychowicz H."/>
        </authorList>
    </citation>
    <scope>NUCLEOTIDE SEQUENCE [LARGE SCALE GENOMIC DNA]</scope>
    <source>
        <strain evidence="1 2">DSM 27406</strain>
    </source>
</reference>
<gene>
    <name evidence="1" type="ORF">SAMN05444266_103521</name>
</gene>
<sequence>MPSGKGGTMAVRGGKIPALTASLLSQHPFVAPNIKREKYKSSLTRHKRRPVGLNDYSDHPCNISCITLKDRFIYVVHTTGFLRACYHEVFTPLRSWRGPPVA</sequence>
<accession>A0A1M7B457</accession>
<dbReference type="EMBL" id="FRBL01000003">
    <property type="protein sequence ID" value="SHL49753.1"/>
    <property type="molecule type" value="Genomic_DNA"/>
</dbReference>
<dbReference type="AlphaFoldDB" id="A0A1M7B457"/>
<keyword evidence="2" id="KW-1185">Reference proteome</keyword>